<evidence type="ECO:0000256" key="1">
    <source>
        <dbReference type="ARBA" id="ARBA00004651"/>
    </source>
</evidence>
<keyword evidence="5 7" id="KW-1133">Transmembrane helix</keyword>
<keyword evidence="6 7" id="KW-0472">Membrane</keyword>
<dbReference type="InterPro" id="IPR010290">
    <property type="entry name" value="TM_effector"/>
</dbReference>
<evidence type="ECO:0000256" key="3">
    <source>
        <dbReference type="ARBA" id="ARBA00022475"/>
    </source>
</evidence>
<protein>
    <recommendedName>
        <fullName evidence="8">Major facilitator superfamily (MFS) profile domain-containing protein</fullName>
    </recommendedName>
</protein>
<evidence type="ECO:0000256" key="4">
    <source>
        <dbReference type="ARBA" id="ARBA00022692"/>
    </source>
</evidence>
<dbReference type="GO" id="GO:0005886">
    <property type="term" value="C:plasma membrane"/>
    <property type="evidence" value="ECO:0007669"/>
    <property type="project" value="UniProtKB-SubCell"/>
</dbReference>
<dbReference type="EMBL" id="UINC01198672">
    <property type="protein sequence ID" value="SVE16737.1"/>
    <property type="molecule type" value="Genomic_DNA"/>
</dbReference>
<comment type="subcellular location">
    <subcellularLocation>
        <location evidence="1">Cell membrane</location>
        <topology evidence="1">Multi-pass membrane protein</topology>
    </subcellularLocation>
</comment>
<proteinExistence type="predicted"/>
<reference evidence="9" key="1">
    <citation type="submission" date="2018-05" db="EMBL/GenBank/DDBJ databases">
        <authorList>
            <person name="Lanie J.A."/>
            <person name="Ng W.-L."/>
            <person name="Kazmierczak K.M."/>
            <person name="Andrzejewski T.M."/>
            <person name="Davidsen T.M."/>
            <person name="Wayne K.J."/>
            <person name="Tettelin H."/>
            <person name="Glass J.I."/>
            <person name="Rusch D."/>
            <person name="Podicherti R."/>
            <person name="Tsui H.-C.T."/>
            <person name="Winkler M.E."/>
        </authorList>
    </citation>
    <scope>NUCLEOTIDE SEQUENCE</scope>
</reference>
<sequence length="195" mass="20979">VEMKEGISYVNTNKTVMWLIVLAMTTTLLGMPFRTLLPVQIDEIFKAGPEALGLLMSMIGLGALLGSLFIAGMKQTQSRGLTLLITSFISGIAILVNSMVTQYWMALLLMIVLGIGDSGRRTLNSSLLMEHTDDNYRGRVMGIYMMNFGLIPVGVIPLGLVAEFAGVQMAFACAGGLLILSSLAVTLSTDKIRSL</sequence>
<feature type="transmembrane region" description="Helical" evidence="7">
    <location>
        <begin position="16"/>
        <end position="33"/>
    </location>
</feature>
<dbReference type="AlphaFoldDB" id="A0A383B9C5"/>
<dbReference type="PROSITE" id="PS50850">
    <property type="entry name" value="MFS"/>
    <property type="match status" value="1"/>
</dbReference>
<organism evidence="9">
    <name type="scientific">marine metagenome</name>
    <dbReference type="NCBI Taxonomy" id="408172"/>
    <lineage>
        <taxon>unclassified sequences</taxon>
        <taxon>metagenomes</taxon>
        <taxon>ecological metagenomes</taxon>
    </lineage>
</organism>
<feature type="non-terminal residue" evidence="9">
    <location>
        <position position="1"/>
    </location>
</feature>
<feature type="transmembrane region" description="Helical" evidence="7">
    <location>
        <begin position="102"/>
        <end position="119"/>
    </location>
</feature>
<evidence type="ECO:0000256" key="7">
    <source>
        <dbReference type="SAM" id="Phobius"/>
    </source>
</evidence>
<evidence type="ECO:0000256" key="2">
    <source>
        <dbReference type="ARBA" id="ARBA00022448"/>
    </source>
</evidence>
<evidence type="ECO:0000259" key="8">
    <source>
        <dbReference type="PROSITE" id="PS50850"/>
    </source>
</evidence>
<dbReference type="SUPFAM" id="SSF103473">
    <property type="entry name" value="MFS general substrate transporter"/>
    <property type="match status" value="1"/>
</dbReference>
<dbReference type="GO" id="GO:0022857">
    <property type="term" value="F:transmembrane transporter activity"/>
    <property type="evidence" value="ECO:0007669"/>
    <property type="project" value="InterPro"/>
</dbReference>
<dbReference type="Pfam" id="PF05977">
    <property type="entry name" value="MFS_3"/>
    <property type="match status" value="1"/>
</dbReference>
<dbReference type="PANTHER" id="PTHR23513:SF6">
    <property type="entry name" value="MAJOR FACILITATOR SUPERFAMILY ASSOCIATED DOMAIN-CONTAINING PROTEIN"/>
    <property type="match status" value="1"/>
</dbReference>
<feature type="transmembrane region" description="Helical" evidence="7">
    <location>
        <begin position="53"/>
        <end position="73"/>
    </location>
</feature>
<evidence type="ECO:0000256" key="6">
    <source>
        <dbReference type="ARBA" id="ARBA00023136"/>
    </source>
</evidence>
<feature type="domain" description="Major facilitator superfamily (MFS) profile" evidence="8">
    <location>
        <begin position="11"/>
        <end position="195"/>
    </location>
</feature>
<dbReference type="InterPro" id="IPR036259">
    <property type="entry name" value="MFS_trans_sf"/>
</dbReference>
<name>A0A383B9C5_9ZZZZ</name>
<dbReference type="PANTHER" id="PTHR23513">
    <property type="entry name" value="INTEGRAL MEMBRANE EFFLUX PROTEIN-RELATED"/>
    <property type="match status" value="1"/>
</dbReference>
<dbReference type="Gene3D" id="1.20.1250.20">
    <property type="entry name" value="MFS general substrate transporter like domains"/>
    <property type="match status" value="1"/>
</dbReference>
<keyword evidence="2" id="KW-0813">Transport</keyword>
<dbReference type="InterPro" id="IPR020846">
    <property type="entry name" value="MFS_dom"/>
</dbReference>
<gene>
    <name evidence="9" type="ORF">METZ01_LOCUS469591</name>
</gene>
<feature type="transmembrane region" description="Helical" evidence="7">
    <location>
        <begin position="167"/>
        <end position="187"/>
    </location>
</feature>
<keyword evidence="4 7" id="KW-0812">Transmembrane</keyword>
<feature type="transmembrane region" description="Helical" evidence="7">
    <location>
        <begin position="140"/>
        <end position="161"/>
    </location>
</feature>
<keyword evidence="3" id="KW-1003">Cell membrane</keyword>
<evidence type="ECO:0000256" key="5">
    <source>
        <dbReference type="ARBA" id="ARBA00022989"/>
    </source>
</evidence>
<accession>A0A383B9C5</accession>
<evidence type="ECO:0000313" key="9">
    <source>
        <dbReference type="EMBL" id="SVE16737.1"/>
    </source>
</evidence>